<keyword evidence="1" id="KW-0732">Signal</keyword>
<dbReference type="AlphaFoldDB" id="A0A7W9CK31"/>
<feature type="chain" id="PRO_5030559267" description="Lipoprotein" evidence="1">
    <location>
        <begin position="25"/>
        <end position="130"/>
    </location>
</feature>
<keyword evidence="3" id="KW-1185">Reference proteome</keyword>
<protein>
    <recommendedName>
        <fullName evidence="4">Lipoprotein</fullName>
    </recommendedName>
</protein>
<proteinExistence type="predicted"/>
<evidence type="ECO:0000313" key="2">
    <source>
        <dbReference type="EMBL" id="MBB5747140.1"/>
    </source>
</evidence>
<dbReference type="EMBL" id="JACHOR010000005">
    <property type="protein sequence ID" value="MBB5747140.1"/>
    <property type="molecule type" value="Genomic_DNA"/>
</dbReference>
<name>A0A7W9CK31_9CAUL</name>
<gene>
    <name evidence="2" type="ORF">GGR13_002761</name>
</gene>
<feature type="signal peptide" evidence="1">
    <location>
        <begin position="1"/>
        <end position="24"/>
    </location>
</feature>
<comment type="caution">
    <text evidence="2">The sequence shown here is derived from an EMBL/GenBank/DDBJ whole genome shotgun (WGS) entry which is preliminary data.</text>
</comment>
<evidence type="ECO:0000313" key="3">
    <source>
        <dbReference type="Proteomes" id="UP000545037"/>
    </source>
</evidence>
<evidence type="ECO:0008006" key="4">
    <source>
        <dbReference type="Google" id="ProtNLM"/>
    </source>
</evidence>
<dbReference type="PROSITE" id="PS51257">
    <property type="entry name" value="PROKAR_LIPOPROTEIN"/>
    <property type="match status" value="1"/>
</dbReference>
<evidence type="ECO:0000256" key="1">
    <source>
        <dbReference type="SAM" id="SignalP"/>
    </source>
</evidence>
<dbReference type="RefSeq" id="WP_183214150.1">
    <property type="nucleotide sequence ID" value="NZ_JACHOR010000005.1"/>
</dbReference>
<organism evidence="2 3">
    <name type="scientific">Brevundimonas variabilis</name>
    <dbReference type="NCBI Taxonomy" id="74312"/>
    <lineage>
        <taxon>Bacteria</taxon>
        <taxon>Pseudomonadati</taxon>
        <taxon>Pseudomonadota</taxon>
        <taxon>Alphaproteobacteria</taxon>
        <taxon>Caulobacterales</taxon>
        <taxon>Caulobacteraceae</taxon>
        <taxon>Brevundimonas</taxon>
    </lineage>
</organism>
<accession>A0A7W9CK31</accession>
<reference evidence="2 3" key="1">
    <citation type="submission" date="2020-08" db="EMBL/GenBank/DDBJ databases">
        <title>Genomic Encyclopedia of Type Strains, Phase IV (KMG-IV): sequencing the most valuable type-strain genomes for metagenomic binning, comparative biology and taxonomic classification.</title>
        <authorList>
            <person name="Goeker M."/>
        </authorList>
    </citation>
    <scope>NUCLEOTIDE SEQUENCE [LARGE SCALE GENOMIC DNA]</scope>
    <source>
        <strain evidence="2 3">DSM 4737</strain>
    </source>
</reference>
<dbReference type="Proteomes" id="UP000545037">
    <property type="component" value="Unassembled WGS sequence"/>
</dbReference>
<sequence>MKATSLALAASVLALSACAPGLQATPEAYAATDTVFEGWLRFSGEEFQLNARQDQVLQPLARPCLSGALPRDLQRQARQDLNGQRVRITGQNRAWSDDLPGRRIDQQGSNIRNECGAAFVILADRIVPIA</sequence>